<keyword evidence="2" id="KW-1185">Reference proteome</keyword>
<dbReference type="Proteomes" id="UP001219525">
    <property type="component" value="Unassembled WGS sequence"/>
</dbReference>
<dbReference type="AlphaFoldDB" id="A0AAD6VNF8"/>
<evidence type="ECO:0000313" key="2">
    <source>
        <dbReference type="Proteomes" id="UP001219525"/>
    </source>
</evidence>
<evidence type="ECO:0000313" key="1">
    <source>
        <dbReference type="EMBL" id="KAJ7214847.1"/>
    </source>
</evidence>
<protein>
    <submittedName>
        <fullName evidence="1">Uncharacterized protein</fullName>
    </submittedName>
</protein>
<dbReference type="EMBL" id="JARJCW010000018">
    <property type="protein sequence ID" value="KAJ7214847.1"/>
    <property type="molecule type" value="Genomic_DNA"/>
</dbReference>
<organism evidence="1 2">
    <name type="scientific">Mycena pura</name>
    <dbReference type="NCBI Taxonomy" id="153505"/>
    <lineage>
        <taxon>Eukaryota</taxon>
        <taxon>Fungi</taxon>
        <taxon>Dikarya</taxon>
        <taxon>Basidiomycota</taxon>
        <taxon>Agaricomycotina</taxon>
        <taxon>Agaricomycetes</taxon>
        <taxon>Agaricomycetidae</taxon>
        <taxon>Agaricales</taxon>
        <taxon>Marasmiineae</taxon>
        <taxon>Mycenaceae</taxon>
        <taxon>Mycena</taxon>
    </lineage>
</organism>
<sequence>RFRKVPTFGRYTIRKFHANVSELKRLGGRDFEDILQCILPVVEGLAPPEYEIYEPIIMEMWFVMCTWHGLAKLRLHNTTTLELFRKATTDLGDVIRRFEQQTREVKTFELPKEQRARDRRKPKKTAVDPVTAATATMAAVKTVLLQKKLNIETPKAHALGYYVSMIQDTNTADSCSTQNVSCLCLSSSYSDII</sequence>
<reference evidence="1" key="1">
    <citation type="submission" date="2023-03" db="EMBL/GenBank/DDBJ databases">
        <title>Massive genome expansion in bonnet fungi (Mycena s.s.) driven by repeated elements and novel gene families across ecological guilds.</title>
        <authorList>
            <consortium name="Lawrence Berkeley National Laboratory"/>
            <person name="Harder C.B."/>
            <person name="Miyauchi S."/>
            <person name="Viragh M."/>
            <person name="Kuo A."/>
            <person name="Thoen E."/>
            <person name="Andreopoulos B."/>
            <person name="Lu D."/>
            <person name="Skrede I."/>
            <person name="Drula E."/>
            <person name="Henrissat B."/>
            <person name="Morin E."/>
            <person name="Kohler A."/>
            <person name="Barry K."/>
            <person name="LaButti K."/>
            <person name="Morin E."/>
            <person name="Salamov A."/>
            <person name="Lipzen A."/>
            <person name="Mereny Z."/>
            <person name="Hegedus B."/>
            <person name="Baldrian P."/>
            <person name="Stursova M."/>
            <person name="Weitz H."/>
            <person name="Taylor A."/>
            <person name="Grigoriev I.V."/>
            <person name="Nagy L.G."/>
            <person name="Martin F."/>
            <person name="Kauserud H."/>
        </authorList>
    </citation>
    <scope>NUCLEOTIDE SEQUENCE</scope>
    <source>
        <strain evidence="1">9144</strain>
    </source>
</reference>
<accession>A0AAD6VNF8</accession>
<feature type="non-terminal residue" evidence="1">
    <location>
        <position position="1"/>
    </location>
</feature>
<gene>
    <name evidence="1" type="ORF">GGX14DRAFT_359943</name>
</gene>
<comment type="caution">
    <text evidence="1">The sequence shown here is derived from an EMBL/GenBank/DDBJ whole genome shotgun (WGS) entry which is preliminary data.</text>
</comment>
<proteinExistence type="predicted"/>
<name>A0AAD6VNF8_9AGAR</name>